<accession>A0A5C3LGR6</accession>
<evidence type="ECO:0000313" key="2">
    <source>
        <dbReference type="Proteomes" id="UP000308652"/>
    </source>
</evidence>
<protein>
    <submittedName>
        <fullName evidence="1">Uncharacterized protein</fullName>
    </submittedName>
</protein>
<dbReference type="OrthoDB" id="2922289at2759"/>
<dbReference type="AlphaFoldDB" id="A0A5C3LGR6"/>
<dbReference type="STRING" id="68775.A0A5C3LGR6"/>
<sequence length="712" mass="81504">MAEDFYSNPQNMFASFPSHLQPEAILSVEEATDQANAKRKTLFDTWDKLHLIVNAHESTIRKRWAKKFNLTYQGTMHPKSALSIHATRTYMIRGIHFYFHMSILKIYRGIMGLSLHFGIMSGGIKRVYVPDFDNDDPNAPNGSELDFVLGEALPLADGLAVLEAQIKLLDFLLRMVSKILVDQDLEAMPKEPKQLRMDPHEIPLTDSEFVWMSSARTNSLRPYLEPFNFSYLELKSIIETSYQLALDHLIELHTDPAYLHEQILLYLEHRLETLCLPPAPQSLVYNRAIKGLLLDAYGNLTHWDSAKKSLTTLDKVLADEPSWPLPHARRLPGAYQRGFQELRATFRAMEQELMVDFPKIVASSPQMRQFFKIRFLDSNYGKNELSGFPPRNDRLMEIMSILINPQQTHLWQIARLYDELDQLMGNSNQHSRISPLLAHKLSRIGVINDAKVLIDAHRPKISEEDSKETQDRTEWRILFLNFYTQEDQNMDWAHRCEMVDEAFNAFWLKANEQLKRILGLPIYNLGNDIVKPYIGRKTNWVTLVSSKPAPKGQQAPAVVLPFGGAEQSSQIVADEVSATIPRKKKKQAVARSVSPDAMQKNIDGISISEGASNTPILVSARTLKTFSMLFQLTDNEQLVSQSGSIAWTEGSAFSKPEVPRRSLITQMERVSPVFHEPHPEASLSFWRARNFWRRLQRRFGWSSETFALTSAR</sequence>
<keyword evidence="2" id="KW-1185">Reference proteome</keyword>
<dbReference type="PANTHER" id="PTHR40788:SF2">
    <property type="entry name" value="CLR5 DOMAIN-CONTAINING PROTEIN"/>
    <property type="match status" value="1"/>
</dbReference>
<dbReference type="Proteomes" id="UP000308652">
    <property type="component" value="Unassembled WGS sequence"/>
</dbReference>
<name>A0A5C3LGR6_9AGAR</name>
<evidence type="ECO:0000313" key="1">
    <source>
        <dbReference type="EMBL" id="TFK31363.1"/>
    </source>
</evidence>
<proteinExistence type="predicted"/>
<reference evidence="1 2" key="1">
    <citation type="journal article" date="2019" name="Nat. Ecol. Evol.">
        <title>Megaphylogeny resolves global patterns of mushroom evolution.</title>
        <authorList>
            <person name="Varga T."/>
            <person name="Krizsan K."/>
            <person name="Foldi C."/>
            <person name="Dima B."/>
            <person name="Sanchez-Garcia M."/>
            <person name="Sanchez-Ramirez S."/>
            <person name="Szollosi G.J."/>
            <person name="Szarkandi J.G."/>
            <person name="Papp V."/>
            <person name="Albert L."/>
            <person name="Andreopoulos W."/>
            <person name="Angelini C."/>
            <person name="Antonin V."/>
            <person name="Barry K.W."/>
            <person name="Bougher N.L."/>
            <person name="Buchanan P."/>
            <person name="Buyck B."/>
            <person name="Bense V."/>
            <person name="Catcheside P."/>
            <person name="Chovatia M."/>
            <person name="Cooper J."/>
            <person name="Damon W."/>
            <person name="Desjardin D."/>
            <person name="Finy P."/>
            <person name="Geml J."/>
            <person name="Haridas S."/>
            <person name="Hughes K."/>
            <person name="Justo A."/>
            <person name="Karasinski D."/>
            <person name="Kautmanova I."/>
            <person name="Kiss B."/>
            <person name="Kocsube S."/>
            <person name="Kotiranta H."/>
            <person name="LaButti K.M."/>
            <person name="Lechner B.E."/>
            <person name="Liimatainen K."/>
            <person name="Lipzen A."/>
            <person name="Lukacs Z."/>
            <person name="Mihaltcheva S."/>
            <person name="Morgado L.N."/>
            <person name="Niskanen T."/>
            <person name="Noordeloos M.E."/>
            <person name="Ohm R.A."/>
            <person name="Ortiz-Santana B."/>
            <person name="Ovrebo C."/>
            <person name="Racz N."/>
            <person name="Riley R."/>
            <person name="Savchenko A."/>
            <person name="Shiryaev A."/>
            <person name="Soop K."/>
            <person name="Spirin V."/>
            <person name="Szebenyi C."/>
            <person name="Tomsovsky M."/>
            <person name="Tulloss R.E."/>
            <person name="Uehling J."/>
            <person name="Grigoriev I.V."/>
            <person name="Vagvolgyi C."/>
            <person name="Papp T."/>
            <person name="Martin F.M."/>
            <person name="Miettinen O."/>
            <person name="Hibbett D.S."/>
            <person name="Nagy L.G."/>
        </authorList>
    </citation>
    <scope>NUCLEOTIDE SEQUENCE [LARGE SCALE GENOMIC DNA]</scope>
    <source>
        <strain evidence="1 2">CBS 166.37</strain>
    </source>
</reference>
<dbReference type="PANTHER" id="PTHR40788">
    <property type="entry name" value="CLR5 DOMAIN-CONTAINING PROTEIN-RELATED"/>
    <property type="match status" value="1"/>
</dbReference>
<dbReference type="EMBL" id="ML213769">
    <property type="protein sequence ID" value="TFK31363.1"/>
    <property type="molecule type" value="Genomic_DNA"/>
</dbReference>
<gene>
    <name evidence="1" type="ORF">BDQ12DRAFT_671927</name>
</gene>
<organism evidence="1 2">
    <name type="scientific">Crucibulum laeve</name>
    <dbReference type="NCBI Taxonomy" id="68775"/>
    <lineage>
        <taxon>Eukaryota</taxon>
        <taxon>Fungi</taxon>
        <taxon>Dikarya</taxon>
        <taxon>Basidiomycota</taxon>
        <taxon>Agaricomycotina</taxon>
        <taxon>Agaricomycetes</taxon>
        <taxon>Agaricomycetidae</taxon>
        <taxon>Agaricales</taxon>
        <taxon>Agaricineae</taxon>
        <taxon>Nidulariaceae</taxon>
        <taxon>Crucibulum</taxon>
    </lineage>
</organism>